<evidence type="ECO:0000256" key="5">
    <source>
        <dbReference type="ARBA" id="ARBA00023015"/>
    </source>
</evidence>
<organism evidence="11 12">
    <name type="scientific">Fragariocoptes setiger</name>
    <dbReference type="NCBI Taxonomy" id="1670756"/>
    <lineage>
        <taxon>Eukaryota</taxon>
        <taxon>Metazoa</taxon>
        <taxon>Ecdysozoa</taxon>
        <taxon>Arthropoda</taxon>
        <taxon>Chelicerata</taxon>
        <taxon>Arachnida</taxon>
        <taxon>Acari</taxon>
        <taxon>Acariformes</taxon>
        <taxon>Trombidiformes</taxon>
        <taxon>Prostigmata</taxon>
        <taxon>Eupodina</taxon>
        <taxon>Eriophyoidea</taxon>
        <taxon>Phytoptidae</taxon>
        <taxon>Fragariocoptes</taxon>
    </lineage>
</organism>
<feature type="domain" description="BED-type" evidence="10">
    <location>
        <begin position="171"/>
        <end position="226"/>
    </location>
</feature>
<dbReference type="InterPro" id="IPR003656">
    <property type="entry name" value="Znf_BED"/>
</dbReference>
<dbReference type="EMBL" id="JAIFTH010000933">
    <property type="protein sequence ID" value="KAG9508812.1"/>
    <property type="molecule type" value="Genomic_DNA"/>
</dbReference>
<evidence type="ECO:0000256" key="2">
    <source>
        <dbReference type="ARBA" id="ARBA00022723"/>
    </source>
</evidence>
<dbReference type="PANTHER" id="PTHR46481">
    <property type="entry name" value="ZINC FINGER BED DOMAIN-CONTAINING PROTEIN 4"/>
    <property type="match status" value="1"/>
</dbReference>
<evidence type="ECO:0000256" key="4">
    <source>
        <dbReference type="ARBA" id="ARBA00022833"/>
    </source>
</evidence>
<dbReference type="InterPro" id="IPR012337">
    <property type="entry name" value="RNaseH-like_sf"/>
</dbReference>
<evidence type="ECO:0000256" key="7">
    <source>
        <dbReference type="ARBA" id="ARBA00023242"/>
    </source>
</evidence>
<dbReference type="InterPro" id="IPR052035">
    <property type="entry name" value="ZnF_BED_domain_contain"/>
</dbReference>
<keyword evidence="7" id="KW-0539">Nucleus</keyword>
<keyword evidence="3 8" id="KW-0863">Zinc-finger</keyword>
<feature type="non-terminal residue" evidence="11">
    <location>
        <position position="1"/>
    </location>
</feature>
<keyword evidence="12" id="KW-1185">Reference proteome</keyword>
<proteinExistence type="predicted"/>
<comment type="caution">
    <text evidence="11">The sequence shown here is derived from an EMBL/GenBank/DDBJ whole genome shotgun (WGS) entry which is preliminary data.</text>
</comment>
<evidence type="ECO:0000313" key="12">
    <source>
        <dbReference type="Proteomes" id="UP000825002"/>
    </source>
</evidence>
<reference evidence="11 12" key="1">
    <citation type="submission" date="2020-10" db="EMBL/GenBank/DDBJ databases">
        <authorList>
            <person name="Klimov P.B."/>
            <person name="Dyachkov S.M."/>
            <person name="Chetverikov P.E."/>
        </authorList>
    </citation>
    <scope>NUCLEOTIDE SEQUENCE [LARGE SCALE GENOMIC DNA]</scope>
    <source>
        <strain evidence="11">BMOC 18-1129-001#AD2665</strain>
        <tissue evidence="11">Entire mites</tissue>
    </source>
</reference>
<evidence type="ECO:0000256" key="9">
    <source>
        <dbReference type="SAM" id="MobiDB-lite"/>
    </source>
</evidence>
<dbReference type="SUPFAM" id="SSF53098">
    <property type="entry name" value="Ribonuclease H-like"/>
    <property type="match status" value="1"/>
</dbReference>
<evidence type="ECO:0000256" key="3">
    <source>
        <dbReference type="ARBA" id="ARBA00022771"/>
    </source>
</evidence>
<name>A0ABQ7S605_9ACAR</name>
<dbReference type="Pfam" id="PF04937">
    <property type="entry name" value="DUF659"/>
    <property type="match status" value="1"/>
</dbReference>
<gene>
    <name evidence="11" type="ORF">GZH46_02684</name>
</gene>
<dbReference type="PROSITE" id="PS50808">
    <property type="entry name" value="ZF_BED"/>
    <property type="match status" value="1"/>
</dbReference>
<dbReference type="Proteomes" id="UP000825002">
    <property type="component" value="Unassembled WGS sequence"/>
</dbReference>
<evidence type="ECO:0000256" key="8">
    <source>
        <dbReference type="PROSITE-ProRule" id="PRU00027"/>
    </source>
</evidence>
<keyword evidence="5" id="KW-0805">Transcription regulation</keyword>
<comment type="subcellular location">
    <subcellularLocation>
        <location evidence="1">Nucleus</location>
    </subcellularLocation>
</comment>
<dbReference type="InterPro" id="IPR007021">
    <property type="entry name" value="DUF659"/>
</dbReference>
<dbReference type="PANTHER" id="PTHR46481:SF10">
    <property type="entry name" value="ZINC FINGER BED DOMAIN-CONTAINING PROTEIN 39"/>
    <property type="match status" value="1"/>
</dbReference>
<evidence type="ECO:0000259" key="10">
    <source>
        <dbReference type="PROSITE" id="PS50808"/>
    </source>
</evidence>
<accession>A0ABQ7S605</accession>
<protein>
    <recommendedName>
        <fullName evidence="10">BED-type domain-containing protein</fullName>
    </recommendedName>
</protein>
<evidence type="ECO:0000313" key="11">
    <source>
        <dbReference type="EMBL" id="KAG9508812.1"/>
    </source>
</evidence>
<sequence>ILIFEKPTLQRLLKEHLIKISSSDCNELVHGVGKHAVSIPVDITIEHTGKCSDHIFTPFDTIRKLEETSIRLVINKIRILNAIASISKSKPDSICAKTKLPLDKAIIEWICIRGDECASPIDTKAKSFEISLSLGWESAGFRIPAMKPPTHMSTAGEDEPREEGNAKSIGRRRDPVWEHFVDAGPAATRPHRKAKCKFCGLIFNRSRAHKMRVHIAYGCPISGPEIKAQYVAALEEDGRPVKKPRMQVYVDGADPSTVGGDKTLDCDTSVSPSKTPIVSSGNLAPKSTRKTENDAHLLRMIHNCNLPYKILEKPSFLELLNSLNCKYLIPNHSALVGTILGREYAVSKNRMAEAINQAPSKSITVQAVTWSRGPNQDTVGIMIWSPLVTGDDVFLHTNIDPQRHKYDPANLRGLIESVLKKIGPDKISAFLFDGSHLIEECRVDLQRAMPSIIYIRCVGSLLRSIFQDVMKEGWCEQTVNRTVKLVQAIFSNPKARALVNRNSKRLGNPALKGYNRSRWTTCILMLKSVSANEPTIRQLSAETEFLSSKISNIIVSERYWKDLRALLTMIDPLLEVSRNVEGHSIAICDTFYHLLRLASMLLPKANVADSRSIANALNRASESFLKRFFELDIELYMAGYFVNPKYSLTAIKPKAFNGILKRMLAVGISSAFTFQASLNLKNQVQKYKEESPENFQHMNENEIYAWWQEQPAGNFEIQNVAIRLLNVKPSCVGVYRYFDLMEKAWKRPEARHDPELMERVIAIQLNYVKAQRSKKVKAGRIIHRDVEPSSDLEDDSDLEIEYSHRSGLRLGAENGLAQDLGDDSDDELLETKVRNARAGIVDQSIINNYKRFHDYFDLSQLSEYLEVTPEVRMEPPEISTVQIDNQFSVDDVLNHAD</sequence>
<feature type="region of interest" description="Disordered" evidence="9">
    <location>
        <begin position="269"/>
        <end position="289"/>
    </location>
</feature>
<keyword evidence="6" id="KW-0804">Transcription</keyword>
<feature type="region of interest" description="Disordered" evidence="9">
    <location>
        <begin position="148"/>
        <end position="169"/>
    </location>
</feature>
<feature type="compositionally biased region" description="Polar residues" evidence="9">
    <location>
        <begin position="269"/>
        <end position="282"/>
    </location>
</feature>
<evidence type="ECO:0000256" key="6">
    <source>
        <dbReference type="ARBA" id="ARBA00023163"/>
    </source>
</evidence>
<keyword evidence="2" id="KW-0479">Metal-binding</keyword>
<keyword evidence="4" id="KW-0862">Zinc</keyword>
<evidence type="ECO:0000256" key="1">
    <source>
        <dbReference type="ARBA" id="ARBA00004123"/>
    </source>
</evidence>